<evidence type="ECO:0000259" key="1">
    <source>
        <dbReference type="Pfam" id="PF07045"/>
    </source>
</evidence>
<dbReference type="AlphaFoldDB" id="A0A8J7KWS0"/>
<evidence type="ECO:0000313" key="3">
    <source>
        <dbReference type="Proteomes" id="UP000623269"/>
    </source>
</evidence>
<comment type="caution">
    <text evidence="2">The sequence shown here is derived from an EMBL/GenBank/DDBJ whole genome shotgun (WGS) entry which is preliminary data.</text>
</comment>
<evidence type="ECO:0000313" key="2">
    <source>
        <dbReference type="EMBL" id="MBH1940827.1"/>
    </source>
</evidence>
<proteinExistence type="predicted"/>
<dbReference type="InterPro" id="IPR010753">
    <property type="entry name" value="DUF1330"/>
</dbReference>
<feature type="domain" description="DUF1330" evidence="1">
    <location>
        <begin position="3"/>
        <end position="95"/>
    </location>
</feature>
<keyword evidence="3" id="KW-1185">Reference proteome</keyword>
<accession>A0A8J7KWS0</accession>
<protein>
    <submittedName>
        <fullName evidence="2">DUF1330 domain-containing protein</fullName>
    </submittedName>
</protein>
<dbReference type="EMBL" id="JAEAGR010000006">
    <property type="protein sequence ID" value="MBH1940827.1"/>
    <property type="molecule type" value="Genomic_DNA"/>
</dbReference>
<sequence length="96" mass="11458">MSCYFMAQIQIHNQDEYTKYLDLVDQVFEKFNGKYLAVDEKPTVLEGTWNYDRVVLIEFQDETELSRWYNSTEYQTIVKHRINAAHCDTLIIKGLK</sequence>
<dbReference type="PANTHER" id="PTHR41521">
    <property type="match status" value="1"/>
</dbReference>
<gene>
    <name evidence="2" type="ORF">I5677_07995</name>
</gene>
<dbReference type="PANTHER" id="PTHR41521:SF4">
    <property type="entry name" value="BLR0684 PROTEIN"/>
    <property type="match status" value="1"/>
</dbReference>
<dbReference type="InterPro" id="IPR011008">
    <property type="entry name" value="Dimeric_a/b-barrel"/>
</dbReference>
<dbReference type="Gene3D" id="3.30.70.100">
    <property type="match status" value="1"/>
</dbReference>
<organism evidence="2 3">
    <name type="scientific">Mobilitalea sibirica</name>
    <dbReference type="NCBI Taxonomy" id="1462919"/>
    <lineage>
        <taxon>Bacteria</taxon>
        <taxon>Bacillati</taxon>
        <taxon>Bacillota</taxon>
        <taxon>Clostridia</taxon>
        <taxon>Lachnospirales</taxon>
        <taxon>Lachnospiraceae</taxon>
        <taxon>Mobilitalea</taxon>
    </lineage>
</organism>
<dbReference type="SUPFAM" id="SSF54909">
    <property type="entry name" value="Dimeric alpha+beta barrel"/>
    <property type="match status" value="1"/>
</dbReference>
<reference evidence="2" key="1">
    <citation type="submission" date="2020-12" db="EMBL/GenBank/DDBJ databases">
        <title>M. sibirica DSM 26468T genome.</title>
        <authorList>
            <person name="Thieme N."/>
            <person name="Rettenmaier R."/>
            <person name="Zverlov V."/>
            <person name="Liebl W."/>
        </authorList>
    </citation>
    <scope>NUCLEOTIDE SEQUENCE</scope>
    <source>
        <strain evidence="2">DSM 26468</strain>
    </source>
</reference>
<dbReference type="Proteomes" id="UP000623269">
    <property type="component" value="Unassembled WGS sequence"/>
</dbReference>
<dbReference type="Pfam" id="PF07045">
    <property type="entry name" value="DUF1330"/>
    <property type="match status" value="1"/>
</dbReference>
<name>A0A8J7KWS0_9FIRM</name>
<dbReference type="RefSeq" id="WP_197661046.1">
    <property type="nucleotide sequence ID" value="NZ_JAEAGR010000006.1"/>
</dbReference>